<evidence type="ECO:0000313" key="2">
    <source>
        <dbReference type="EMBL" id="MBI1621281.1"/>
    </source>
</evidence>
<dbReference type="EMBL" id="JADGMQ010000007">
    <property type="protein sequence ID" value="MBI1621281.1"/>
    <property type="molecule type" value="Genomic_DNA"/>
</dbReference>
<reference evidence="2 3" key="1">
    <citation type="submission" date="2020-10" db="EMBL/GenBank/DDBJ databases">
        <title>Aquamicrobium zhengzhouensis sp. nov., a exopolysaccharide producing bacterium isolated from farmland soil.</title>
        <authorList>
            <person name="Wang X."/>
        </authorList>
    </citation>
    <scope>NUCLEOTIDE SEQUENCE [LARGE SCALE GENOMIC DNA]</scope>
    <source>
        <strain evidence="3">cd-1</strain>
    </source>
</reference>
<gene>
    <name evidence="2" type="ORF">IOD40_11465</name>
</gene>
<organism evidence="2 3">
    <name type="scientific">Aquamicrobium zhengzhouense</name>
    <dbReference type="NCBI Taxonomy" id="2781738"/>
    <lineage>
        <taxon>Bacteria</taxon>
        <taxon>Pseudomonadati</taxon>
        <taxon>Pseudomonadota</taxon>
        <taxon>Alphaproteobacteria</taxon>
        <taxon>Hyphomicrobiales</taxon>
        <taxon>Phyllobacteriaceae</taxon>
        <taxon>Aquamicrobium</taxon>
    </lineage>
</organism>
<dbReference type="Pfam" id="PF04940">
    <property type="entry name" value="BLUF"/>
    <property type="match status" value="1"/>
</dbReference>
<protein>
    <submittedName>
        <fullName evidence="2">BLUF domain-containing protein</fullName>
    </submittedName>
</protein>
<feature type="domain" description="BLUF" evidence="1">
    <location>
        <begin position="5"/>
        <end position="96"/>
    </location>
</feature>
<dbReference type="Gene3D" id="3.30.70.100">
    <property type="match status" value="1"/>
</dbReference>
<dbReference type="SUPFAM" id="SSF54975">
    <property type="entry name" value="Acylphosphatase/BLUF domain-like"/>
    <property type="match status" value="1"/>
</dbReference>
<dbReference type="PROSITE" id="PS50925">
    <property type="entry name" value="BLUF"/>
    <property type="match status" value="1"/>
</dbReference>
<sequence length="110" mass="12090">MHDNLIRLSYVSTLRTVLPAAEIDAMVADAARFNKANTITGLLAIDGQRICQILEGPAEAVGSLYASIEKDERHYGVAKIVHQPIAKTSFEDWGMVRRDMVDIAIYALSS</sequence>
<comment type="caution">
    <text evidence="2">The sequence shown here is derived from an EMBL/GenBank/DDBJ whole genome shotgun (WGS) entry which is preliminary data.</text>
</comment>
<dbReference type="Proteomes" id="UP000601789">
    <property type="component" value="Unassembled WGS sequence"/>
</dbReference>
<dbReference type="InterPro" id="IPR036046">
    <property type="entry name" value="Acylphosphatase-like_dom_sf"/>
</dbReference>
<dbReference type="InterPro" id="IPR007024">
    <property type="entry name" value="BLUF_domain"/>
</dbReference>
<accession>A0ABS0SEY3</accession>
<proteinExistence type="predicted"/>
<dbReference type="RefSeq" id="WP_198476674.1">
    <property type="nucleotide sequence ID" value="NZ_JADGMQ010000007.1"/>
</dbReference>
<keyword evidence="3" id="KW-1185">Reference proteome</keyword>
<evidence type="ECO:0000259" key="1">
    <source>
        <dbReference type="PROSITE" id="PS50925"/>
    </source>
</evidence>
<dbReference type="SMART" id="SM01034">
    <property type="entry name" value="BLUF"/>
    <property type="match status" value="1"/>
</dbReference>
<name>A0ABS0SEY3_9HYPH</name>
<evidence type="ECO:0000313" key="3">
    <source>
        <dbReference type="Proteomes" id="UP000601789"/>
    </source>
</evidence>